<name>A0A323TU37_FUSNU</name>
<organism evidence="1">
    <name type="scientific">Fusobacterium nucleatum</name>
    <dbReference type="NCBI Taxonomy" id="851"/>
    <lineage>
        <taxon>Bacteria</taxon>
        <taxon>Fusobacteriati</taxon>
        <taxon>Fusobacteriota</taxon>
        <taxon>Fusobacteriia</taxon>
        <taxon>Fusobacteriales</taxon>
        <taxon>Fusobacteriaceae</taxon>
        <taxon>Fusobacterium</taxon>
    </lineage>
</organism>
<reference evidence="1" key="1">
    <citation type="submission" date="2018-06" db="EMBL/GenBank/DDBJ databases">
        <title>Sequence of the Fusobacterium nucleatum str. 12230 genome.</title>
        <authorList>
            <person name="Navarre W."/>
        </authorList>
    </citation>
    <scope>NUCLEOTIDE SEQUENCE [LARGE SCALE GENOMIC DNA]</scope>
    <source>
        <strain evidence="1">12230</strain>
    </source>
</reference>
<dbReference type="AlphaFoldDB" id="A0A323TU37"/>
<sequence>MAEKYVWHKIAWNDYQKWIKENKAIAKKIIELIFRYISTIFLIFQD</sequence>
<evidence type="ECO:0000313" key="1">
    <source>
        <dbReference type="EMBL" id="PZA04045.1"/>
    </source>
</evidence>
<protein>
    <submittedName>
        <fullName evidence="1">Uncharacterized protein</fullName>
    </submittedName>
</protein>
<dbReference type="EMBL" id="QKOC01000011">
    <property type="protein sequence ID" value="PZA04045.1"/>
    <property type="molecule type" value="Genomic_DNA"/>
</dbReference>
<comment type="caution">
    <text evidence="1">The sequence shown here is derived from an EMBL/GenBank/DDBJ whole genome shotgun (WGS) entry which is preliminary data.</text>
</comment>
<gene>
    <name evidence="1" type="ORF">DNF10_08265</name>
</gene>
<accession>A0A323TU37</accession>
<proteinExistence type="predicted"/>